<gene>
    <name evidence="9" type="primary">11415364</name>
    <name evidence="7" type="ordered locus">MTR_7g090950</name>
    <name evidence="8" type="ORF">MtrunA17_Chr7g0257091</name>
</gene>
<dbReference type="PANTHER" id="PTHR18952">
    <property type="entry name" value="CARBONIC ANHYDRASE"/>
    <property type="match status" value="1"/>
</dbReference>
<comment type="subcellular location">
    <subcellularLocation>
        <location evidence="2">Plastid</location>
        <location evidence="2">Chloroplast stroma</location>
    </subcellularLocation>
</comment>
<evidence type="ECO:0000259" key="6">
    <source>
        <dbReference type="PROSITE" id="PS51144"/>
    </source>
</evidence>
<evidence type="ECO:0000256" key="2">
    <source>
        <dbReference type="ARBA" id="ARBA00004470"/>
    </source>
</evidence>
<name>G7KSM1_MEDTR</name>
<dbReference type="GO" id="GO:0016836">
    <property type="term" value="F:hydro-lyase activity"/>
    <property type="evidence" value="ECO:0000318"/>
    <property type="project" value="GO_Central"/>
</dbReference>
<dbReference type="OrthoDB" id="429145at2759"/>
<dbReference type="InterPro" id="IPR036398">
    <property type="entry name" value="CA_dom_sf"/>
</dbReference>
<feature type="domain" description="Alpha-carbonic anhydrase" evidence="6">
    <location>
        <begin position="31"/>
        <end position="262"/>
    </location>
</feature>
<dbReference type="Gramene" id="rna42460">
    <property type="protein sequence ID" value="RHN47815.1"/>
    <property type="gene ID" value="gene42460"/>
</dbReference>
<dbReference type="CDD" id="cd03124">
    <property type="entry name" value="alpha_CA_prokaryotic_like"/>
    <property type="match status" value="1"/>
</dbReference>
<dbReference type="Proteomes" id="UP000265566">
    <property type="component" value="Chromosome 7"/>
</dbReference>
<proteinExistence type="inferred from homology"/>
<protein>
    <submittedName>
        <fullName evidence="7">Eukaryotic-type carbonic anhydrase</fullName>
    </submittedName>
    <submittedName>
        <fullName evidence="8">Putative carbonic anhydrase</fullName>
        <ecNumber evidence="8">4.2.1.1</ecNumber>
    </submittedName>
</protein>
<dbReference type="EnsemblPlants" id="AES81321">
    <property type="protein sequence ID" value="AES81321"/>
    <property type="gene ID" value="MTR_7g090950"/>
</dbReference>
<dbReference type="EMBL" id="CM001223">
    <property type="protein sequence ID" value="AES81321.1"/>
    <property type="molecule type" value="Genomic_DNA"/>
</dbReference>
<dbReference type="AlphaFoldDB" id="G7KSM1"/>
<feature type="signal peptide" evidence="5">
    <location>
        <begin position="1"/>
        <end position="24"/>
    </location>
</feature>
<dbReference type="Pfam" id="PF00194">
    <property type="entry name" value="Carb_anhydrase"/>
    <property type="match status" value="1"/>
</dbReference>
<accession>G7KSM1</accession>
<evidence type="ECO:0000313" key="9">
    <source>
        <dbReference type="EnsemblPlants" id="AES81321"/>
    </source>
</evidence>
<reference evidence="7 10" key="2">
    <citation type="journal article" date="2014" name="BMC Genomics">
        <title>An improved genome release (version Mt4.0) for the model legume Medicago truncatula.</title>
        <authorList>
            <person name="Tang H."/>
            <person name="Krishnakumar V."/>
            <person name="Bidwell S."/>
            <person name="Rosen B."/>
            <person name="Chan A."/>
            <person name="Zhou S."/>
            <person name="Gentzbittel L."/>
            <person name="Childs K.L."/>
            <person name="Yandell M."/>
            <person name="Gundlach H."/>
            <person name="Mayer K.F."/>
            <person name="Schwartz D.C."/>
            <person name="Town C.D."/>
        </authorList>
    </citation>
    <scope>GENOME REANNOTATION</scope>
    <source>
        <strain evidence="9 10">cv. Jemalong A17</strain>
    </source>
</reference>
<reference evidence="7 10" key="1">
    <citation type="journal article" date="2011" name="Nature">
        <title>The Medicago genome provides insight into the evolution of rhizobial symbioses.</title>
        <authorList>
            <person name="Young N.D."/>
            <person name="Debelle F."/>
            <person name="Oldroyd G.E."/>
            <person name="Geurts R."/>
            <person name="Cannon S.B."/>
            <person name="Udvardi M.K."/>
            <person name="Benedito V.A."/>
            <person name="Mayer K.F."/>
            <person name="Gouzy J."/>
            <person name="Schoof H."/>
            <person name="Van de Peer Y."/>
            <person name="Proost S."/>
            <person name="Cook D.R."/>
            <person name="Meyers B.C."/>
            <person name="Spannagl M."/>
            <person name="Cheung F."/>
            <person name="De Mita S."/>
            <person name="Krishnakumar V."/>
            <person name="Gundlach H."/>
            <person name="Zhou S."/>
            <person name="Mudge J."/>
            <person name="Bharti A.K."/>
            <person name="Murray J.D."/>
            <person name="Naoumkina M.A."/>
            <person name="Rosen B."/>
            <person name="Silverstein K.A."/>
            <person name="Tang H."/>
            <person name="Rombauts S."/>
            <person name="Zhao P.X."/>
            <person name="Zhou P."/>
            <person name="Barbe V."/>
            <person name="Bardou P."/>
            <person name="Bechner M."/>
            <person name="Bellec A."/>
            <person name="Berger A."/>
            <person name="Berges H."/>
            <person name="Bidwell S."/>
            <person name="Bisseling T."/>
            <person name="Choisne N."/>
            <person name="Couloux A."/>
            <person name="Denny R."/>
            <person name="Deshpande S."/>
            <person name="Dai X."/>
            <person name="Doyle J.J."/>
            <person name="Dudez A.M."/>
            <person name="Farmer A.D."/>
            <person name="Fouteau S."/>
            <person name="Franken C."/>
            <person name="Gibelin C."/>
            <person name="Gish J."/>
            <person name="Goldstein S."/>
            <person name="Gonzalez A.J."/>
            <person name="Green P.J."/>
            <person name="Hallab A."/>
            <person name="Hartog M."/>
            <person name="Hua A."/>
            <person name="Humphray S.J."/>
            <person name="Jeong D.H."/>
            <person name="Jing Y."/>
            <person name="Jocker A."/>
            <person name="Kenton S.M."/>
            <person name="Kim D.J."/>
            <person name="Klee K."/>
            <person name="Lai H."/>
            <person name="Lang C."/>
            <person name="Lin S."/>
            <person name="Macmil S.L."/>
            <person name="Magdelenat G."/>
            <person name="Matthews L."/>
            <person name="McCorrison J."/>
            <person name="Monaghan E.L."/>
            <person name="Mun J.H."/>
            <person name="Najar F.Z."/>
            <person name="Nicholson C."/>
            <person name="Noirot C."/>
            <person name="O'Bleness M."/>
            <person name="Paule C.R."/>
            <person name="Poulain J."/>
            <person name="Prion F."/>
            <person name="Qin B."/>
            <person name="Qu C."/>
            <person name="Retzel E.F."/>
            <person name="Riddle C."/>
            <person name="Sallet E."/>
            <person name="Samain S."/>
            <person name="Samson N."/>
            <person name="Sanders I."/>
            <person name="Saurat O."/>
            <person name="Scarpelli C."/>
            <person name="Schiex T."/>
            <person name="Segurens B."/>
            <person name="Severin A.J."/>
            <person name="Sherrier D.J."/>
            <person name="Shi R."/>
            <person name="Sims S."/>
            <person name="Singer S.R."/>
            <person name="Sinharoy S."/>
            <person name="Sterck L."/>
            <person name="Viollet A."/>
            <person name="Wang B.B."/>
            <person name="Wang K."/>
            <person name="Wang M."/>
            <person name="Wang X."/>
            <person name="Warfsmann J."/>
            <person name="Weissenbach J."/>
            <person name="White D.D."/>
            <person name="White J.D."/>
            <person name="Wiley G.B."/>
            <person name="Wincker P."/>
            <person name="Xing Y."/>
            <person name="Yang L."/>
            <person name="Yao Z."/>
            <person name="Ying F."/>
            <person name="Zhai J."/>
            <person name="Zhou L."/>
            <person name="Zuber A."/>
            <person name="Denarie J."/>
            <person name="Dixon R.A."/>
            <person name="May G.D."/>
            <person name="Schwartz D.C."/>
            <person name="Rogers J."/>
            <person name="Quetier F."/>
            <person name="Town C.D."/>
            <person name="Roe B.A."/>
        </authorList>
    </citation>
    <scope>NUCLEOTIDE SEQUENCE [LARGE SCALE GENOMIC DNA]</scope>
    <source>
        <strain evidence="7">A17</strain>
        <strain evidence="9 10">cv. Jemalong A17</strain>
    </source>
</reference>
<reference evidence="8" key="5">
    <citation type="journal article" date="2018" name="Nat. Plants">
        <title>Whole-genome landscape of Medicago truncatula symbiotic genes.</title>
        <authorList>
            <person name="Pecrix Y."/>
            <person name="Gamas P."/>
            <person name="Carrere S."/>
        </authorList>
    </citation>
    <scope>NUCLEOTIDE SEQUENCE</scope>
    <source>
        <tissue evidence="8">Leaves</tissue>
    </source>
</reference>
<dbReference type="InterPro" id="IPR023561">
    <property type="entry name" value="Carbonic_anhydrase_a-class"/>
</dbReference>
<sequence>MIINLFSLVILLLILCSSSFLVSASDSGGGNEYNYKKGDSKGPENWGNLKPEWKLCGNGKLQSPIDILNKRVQELPQLGKLEKDYKLGPAFLKNRFNDVMLQWKGYAGKLNLNGTYYKLIQCHWHTPSEHTLNGSKFDMEQHCVHQNSKDEIAVIGIWYKIGRPDPLLSKLLNHIKSIRDKEIDVGIINPADIFKFGGTKYYRYIGSLTSPPCTEDVIWTVLKKVKTVSVEQLKALKAVNHGFEENARPTQDLDGRKVWFYNPRKEKKST</sequence>
<dbReference type="KEGG" id="mtr:11415364"/>
<evidence type="ECO:0000313" key="11">
    <source>
        <dbReference type="Proteomes" id="UP000265566"/>
    </source>
</evidence>
<dbReference type="GO" id="GO:0004089">
    <property type="term" value="F:carbonate dehydratase activity"/>
    <property type="evidence" value="ECO:0007669"/>
    <property type="project" value="UniProtKB-EC"/>
</dbReference>
<dbReference type="InterPro" id="IPR001148">
    <property type="entry name" value="CA_dom"/>
</dbReference>
<evidence type="ECO:0000313" key="8">
    <source>
        <dbReference type="EMBL" id="RHN47815.1"/>
    </source>
</evidence>
<comment type="function">
    <text evidence="1">Reversible hydration of carbon dioxide.</text>
</comment>
<feature type="chain" id="PRO_5014573810" evidence="5">
    <location>
        <begin position="25"/>
        <end position="270"/>
    </location>
</feature>
<dbReference type="ExpressionAtlas" id="G7KSM1">
    <property type="expression patterns" value="differential"/>
</dbReference>
<dbReference type="STRING" id="3880.G7KSM1"/>
<dbReference type="SMART" id="SM01057">
    <property type="entry name" value="Carb_anhydrase"/>
    <property type="match status" value="1"/>
</dbReference>
<organism evidence="7 10">
    <name type="scientific">Medicago truncatula</name>
    <name type="common">Barrel medic</name>
    <name type="synonym">Medicago tribuloides</name>
    <dbReference type="NCBI Taxonomy" id="3880"/>
    <lineage>
        <taxon>Eukaryota</taxon>
        <taxon>Viridiplantae</taxon>
        <taxon>Streptophyta</taxon>
        <taxon>Embryophyta</taxon>
        <taxon>Tracheophyta</taxon>
        <taxon>Spermatophyta</taxon>
        <taxon>Magnoliopsida</taxon>
        <taxon>eudicotyledons</taxon>
        <taxon>Gunneridae</taxon>
        <taxon>Pentapetalae</taxon>
        <taxon>rosids</taxon>
        <taxon>fabids</taxon>
        <taxon>Fabales</taxon>
        <taxon>Fabaceae</taxon>
        <taxon>Papilionoideae</taxon>
        <taxon>50 kb inversion clade</taxon>
        <taxon>NPAAA clade</taxon>
        <taxon>Hologalegina</taxon>
        <taxon>IRL clade</taxon>
        <taxon>Trifolieae</taxon>
        <taxon>Medicago</taxon>
    </lineage>
</organism>
<dbReference type="PROSITE" id="PS51144">
    <property type="entry name" value="ALPHA_CA_2"/>
    <property type="match status" value="1"/>
</dbReference>
<comment type="similarity">
    <text evidence="3">Belongs to the alpha-class carbonic anhydrase family.</text>
</comment>
<dbReference type="GO" id="GO:0009570">
    <property type="term" value="C:chloroplast stroma"/>
    <property type="evidence" value="ECO:0007669"/>
    <property type="project" value="UniProtKB-SubCell"/>
</dbReference>
<evidence type="ECO:0000313" key="10">
    <source>
        <dbReference type="Proteomes" id="UP000002051"/>
    </source>
</evidence>
<comment type="catalytic activity">
    <reaction evidence="4">
        <text>hydrogencarbonate + H(+) = CO2 + H2O</text>
        <dbReference type="Rhea" id="RHEA:10748"/>
        <dbReference type="ChEBI" id="CHEBI:15377"/>
        <dbReference type="ChEBI" id="CHEBI:15378"/>
        <dbReference type="ChEBI" id="CHEBI:16526"/>
        <dbReference type="ChEBI" id="CHEBI:17544"/>
        <dbReference type="EC" id="4.2.1.1"/>
    </reaction>
</comment>
<evidence type="ECO:0000256" key="1">
    <source>
        <dbReference type="ARBA" id="ARBA00002904"/>
    </source>
</evidence>
<keyword evidence="5" id="KW-0732">Signal</keyword>
<evidence type="ECO:0000256" key="5">
    <source>
        <dbReference type="SAM" id="SignalP"/>
    </source>
</evidence>
<dbReference type="PaxDb" id="3880-AES81321"/>
<dbReference type="Proteomes" id="UP000002051">
    <property type="component" value="Unassembled WGS sequence"/>
</dbReference>
<dbReference type="GO" id="GO:0008270">
    <property type="term" value="F:zinc ion binding"/>
    <property type="evidence" value="ECO:0007669"/>
    <property type="project" value="InterPro"/>
</dbReference>
<keyword evidence="10" id="KW-1185">Reference proteome</keyword>
<reference evidence="11" key="4">
    <citation type="journal article" date="2018" name="Nat. Plants">
        <title>Whole-genome landscape of Medicago truncatula symbiotic genes.</title>
        <authorList>
            <person name="Pecrix Y."/>
            <person name="Staton S.E."/>
            <person name="Sallet E."/>
            <person name="Lelandais-Briere C."/>
            <person name="Moreau S."/>
            <person name="Carrere S."/>
            <person name="Blein T."/>
            <person name="Jardinaud M.F."/>
            <person name="Latrasse D."/>
            <person name="Zouine M."/>
            <person name="Zahm M."/>
            <person name="Kreplak J."/>
            <person name="Mayjonade B."/>
            <person name="Satge C."/>
            <person name="Perez M."/>
            <person name="Cauet S."/>
            <person name="Marande W."/>
            <person name="Chantry-Darmon C."/>
            <person name="Lopez-Roques C."/>
            <person name="Bouchez O."/>
            <person name="Berard A."/>
            <person name="Debelle F."/>
            <person name="Munos S."/>
            <person name="Bendahmane A."/>
            <person name="Berges H."/>
            <person name="Niebel A."/>
            <person name="Buitink J."/>
            <person name="Frugier F."/>
            <person name="Benhamed M."/>
            <person name="Crespi M."/>
            <person name="Gouzy J."/>
            <person name="Gamas P."/>
        </authorList>
    </citation>
    <scope>NUCLEOTIDE SEQUENCE [LARGE SCALE GENOMIC DNA]</scope>
    <source>
        <strain evidence="11">cv. Jemalong A17</strain>
    </source>
</reference>
<dbReference type="EC" id="4.2.1.1" evidence="8"/>
<reference evidence="9" key="3">
    <citation type="submission" date="2015-04" db="UniProtKB">
        <authorList>
            <consortium name="EnsemblPlants"/>
        </authorList>
    </citation>
    <scope>IDENTIFICATION</scope>
    <source>
        <strain evidence="9">cv. Jemalong A17</strain>
    </source>
</reference>
<evidence type="ECO:0000256" key="4">
    <source>
        <dbReference type="ARBA" id="ARBA00048348"/>
    </source>
</evidence>
<dbReference type="SUPFAM" id="SSF51069">
    <property type="entry name" value="Carbonic anhydrase"/>
    <property type="match status" value="1"/>
</dbReference>
<evidence type="ECO:0000313" key="7">
    <source>
        <dbReference type="EMBL" id="AES81321.1"/>
    </source>
</evidence>
<dbReference type="HOGENOM" id="CLU_039326_0_0_1"/>
<dbReference type="eggNOG" id="KOG0382">
    <property type="taxonomic scope" value="Eukaryota"/>
</dbReference>
<dbReference type="EMBL" id="PSQE01000007">
    <property type="protein sequence ID" value="RHN47815.1"/>
    <property type="molecule type" value="Genomic_DNA"/>
</dbReference>
<keyword evidence="8" id="KW-0456">Lyase</keyword>
<dbReference type="Gene3D" id="3.10.200.10">
    <property type="entry name" value="Alpha carbonic anhydrase"/>
    <property type="match status" value="1"/>
</dbReference>
<evidence type="ECO:0000256" key="3">
    <source>
        <dbReference type="ARBA" id="ARBA00006365"/>
    </source>
</evidence>
<dbReference type="InterPro" id="IPR041891">
    <property type="entry name" value="Alpha_CA_prokaryot-like"/>
</dbReference>
<dbReference type="OMA" id="FQTYEGS"/>
<dbReference type="PANTHER" id="PTHR18952:SF271">
    <property type="entry name" value="ALPHA CARBONIC ANHYDRASE 4-RELATED"/>
    <property type="match status" value="1"/>
</dbReference>